<dbReference type="Gene3D" id="1.20.140.160">
    <property type="match status" value="1"/>
</dbReference>
<keyword evidence="4 6" id="KW-0238">DNA-binding</keyword>
<evidence type="ECO:0000256" key="6">
    <source>
        <dbReference type="RuleBase" id="RU362124"/>
    </source>
</evidence>
<evidence type="ECO:0000259" key="7">
    <source>
        <dbReference type="PROSITE" id="PS00715"/>
    </source>
</evidence>
<evidence type="ECO:0000256" key="2">
    <source>
        <dbReference type="ARBA" id="ARBA00023015"/>
    </source>
</evidence>
<dbReference type="PROSITE" id="PS00716">
    <property type="entry name" value="SIGMA70_2"/>
    <property type="match status" value="1"/>
</dbReference>
<evidence type="ECO:0000256" key="4">
    <source>
        <dbReference type="ARBA" id="ARBA00023125"/>
    </source>
</evidence>
<keyword evidence="2 6" id="KW-0805">Transcription regulation</keyword>
<evidence type="ECO:0000256" key="3">
    <source>
        <dbReference type="ARBA" id="ARBA00023082"/>
    </source>
</evidence>
<evidence type="ECO:0000259" key="8">
    <source>
        <dbReference type="PROSITE" id="PS00716"/>
    </source>
</evidence>
<dbReference type="InterPro" id="IPR007630">
    <property type="entry name" value="RNA_pol_sigma70_r4"/>
</dbReference>
<dbReference type="NCBIfam" id="TIGR02937">
    <property type="entry name" value="sigma70-ECF"/>
    <property type="match status" value="1"/>
</dbReference>
<dbReference type="InterPro" id="IPR013325">
    <property type="entry name" value="RNA_pol_sigma_r2"/>
</dbReference>
<gene>
    <name evidence="9" type="ORF">ENP70_17090</name>
</gene>
<keyword evidence="3 6" id="KW-0731">Sigma factor</keyword>
<dbReference type="InterPro" id="IPR013324">
    <property type="entry name" value="RNA_pol_sigma_r3/r4-like"/>
</dbReference>
<dbReference type="PROSITE" id="PS00715">
    <property type="entry name" value="SIGMA70_1"/>
    <property type="match status" value="1"/>
</dbReference>
<organism evidence="9">
    <name type="scientific">Agrobacterium albertimagni</name>
    <dbReference type="NCBI Taxonomy" id="147266"/>
    <lineage>
        <taxon>Bacteria</taxon>
        <taxon>Pseudomonadati</taxon>
        <taxon>Pseudomonadota</taxon>
        <taxon>Alphaproteobacteria</taxon>
        <taxon>Hyphomicrobiales</taxon>
        <taxon>Rhizobiaceae</taxon>
        <taxon>Rhizobium/Agrobacterium group</taxon>
        <taxon>Agrobacterium</taxon>
    </lineage>
</organism>
<protein>
    <recommendedName>
        <fullName evidence="6">RNA polymerase sigma factor</fullName>
    </recommendedName>
</protein>
<dbReference type="SUPFAM" id="SSF88946">
    <property type="entry name" value="Sigma2 domain of RNA polymerase sigma factors"/>
    <property type="match status" value="1"/>
</dbReference>
<dbReference type="InterPro" id="IPR007627">
    <property type="entry name" value="RNA_pol_sigma70_r2"/>
</dbReference>
<dbReference type="GO" id="GO:0006352">
    <property type="term" value="P:DNA-templated transcription initiation"/>
    <property type="evidence" value="ECO:0007669"/>
    <property type="project" value="InterPro"/>
</dbReference>
<reference evidence="9" key="1">
    <citation type="journal article" date="2020" name="mSystems">
        <title>Genome- and Community-Level Interaction Insights into Carbon Utilization and Element Cycling Functions of Hydrothermarchaeota in Hydrothermal Sediment.</title>
        <authorList>
            <person name="Zhou Z."/>
            <person name="Liu Y."/>
            <person name="Xu W."/>
            <person name="Pan J."/>
            <person name="Luo Z.H."/>
            <person name="Li M."/>
        </authorList>
    </citation>
    <scope>NUCLEOTIDE SEQUENCE [LARGE SCALE GENOMIC DNA]</scope>
    <source>
        <strain evidence="9">SpSt-243</strain>
    </source>
</reference>
<keyword evidence="5 6" id="KW-0804">Transcription</keyword>
<name>A0A7C1NYL7_9HYPH</name>
<dbReference type="Gene3D" id="1.20.120.1810">
    <property type="match status" value="1"/>
</dbReference>
<dbReference type="PANTHER" id="PTHR30376:SF3">
    <property type="entry name" value="RNA POLYMERASE SIGMA FACTOR RPOH"/>
    <property type="match status" value="1"/>
</dbReference>
<dbReference type="InterPro" id="IPR000943">
    <property type="entry name" value="RNA_pol_sigma70"/>
</dbReference>
<dbReference type="InterPro" id="IPR050813">
    <property type="entry name" value="Sigma-70_Factor"/>
</dbReference>
<feature type="domain" description="RNA polymerase sigma-70" evidence="8">
    <location>
        <begin position="246"/>
        <end position="272"/>
    </location>
</feature>
<dbReference type="NCBIfam" id="NF005693">
    <property type="entry name" value="PRK07500.1"/>
    <property type="match status" value="1"/>
</dbReference>
<evidence type="ECO:0000256" key="5">
    <source>
        <dbReference type="ARBA" id="ARBA00023163"/>
    </source>
</evidence>
<dbReference type="GO" id="GO:0016987">
    <property type="term" value="F:sigma factor activity"/>
    <property type="evidence" value="ECO:0007669"/>
    <property type="project" value="UniProtKB-KW"/>
</dbReference>
<dbReference type="SUPFAM" id="SSF88659">
    <property type="entry name" value="Sigma3 and sigma4 domains of RNA polymerase sigma factors"/>
    <property type="match status" value="1"/>
</dbReference>
<dbReference type="PRINTS" id="PR00046">
    <property type="entry name" value="SIGMA70FCT"/>
</dbReference>
<dbReference type="CDD" id="cd06171">
    <property type="entry name" value="Sigma70_r4"/>
    <property type="match status" value="1"/>
</dbReference>
<evidence type="ECO:0000313" key="9">
    <source>
        <dbReference type="EMBL" id="HEB45359.1"/>
    </source>
</evidence>
<evidence type="ECO:0000256" key="1">
    <source>
        <dbReference type="ARBA" id="ARBA00007788"/>
    </source>
</evidence>
<feature type="domain" description="RNA polymerase sigma-70" evidence="7">
    <location>
        <begin position="68"/>
        <end position="81"/>
    </location>
</feature>
<sequence>MKATSADRHIIKYAMSQPYLEREEELDLAIRWKENDDQGARNRIAQAHMRLVIAMASKFRGFGLPLNDLIQEGYIGLLEAAARFDPGREVRFSTYAGWWIRASMQDYILRNWSIVRGGTSSSQKALFFNLRRLRAKLAQGDNRLSDQAIHQEIASALGVSLSDVQSMDARLSGNDASLQTPVAGRNGEGTEQLDMLESNEALPDEQVTSIIDGERWNGWLRDAMNRLNERESRIIKARRLTEDGATLEELGAELGISKERVRQIETRALEKLKLALTDKAPAASRYEMAY</sequence>
<dbReference type="EMBL" id="DSKI01000876">
    <property type="protein sequence ID" value="HEB45359.1"/>
    <property type="molecule type" value="Genomic_DNA"/>
</dbReference>
<dbReference type="AlphaFoldDB" id="A0A7C1NYL7"/>
<dbReference type="PANTHER" id="PTHR30376">
    <property type="entry name" value="SIGMA FACTOR RPOH HEAT SHOCK RELATED"/>
    <property type="match status" value="1"/>
</dbReference>
<dbReference type="PIRSF" id="PIRSF000770">
    <property type="entry name" value="RNA_pol_sigma-SigE/K"/>
    <property type="match status" value="1"/>
</dbReference>
<proteinExistence type="inferred from homology"/>
<dbReference type="Pfam" id="PF04542">
    <property type="entry name" value="Sigma70_r2"/>
    <property type="match status" value="1"/>
</dbReference>
<dbReference type="InterPro" id="IPR014284">
    <property type="entry name" value="RNA_pol_sigma-70_dom"/>
</dbReference>
<comment type="similarity">
    <text evidence="1 6">Belongs to the sigma-70 factor family.</text>
</comment>
<comment type="caution">
    <text evidence="9">The sequence shown here is derived from an EMBL/GenBank/DDBJ whole genome shotgun (WGS) entry which is preliminary data.</text>
</comment>
<comment type="function">
    <text evidence="6">Sigma factors are initiation factors that promote the attachment of RNA polymerase to specific initiation sites and are then released.</text>
</comment>
<dbReference type="NCBIfam" id="NF005143">
    <property type="entry name" value="PRK06596.1"/>
    <property type="match status" value="1"/>
</dbReference>
<dbReference type="GO" id="GO:0003677">
    <property type="term" value="F:DNA binding"/>
    <property type="evidence" value="ECO:0007669"/>
    <property type="project" value="UniProtKB-KW"/>
</dbReference>
<dbReference type="Pfam" id="PF04545">
    <property type="entry name" value="Sigma70_r4"/>
    <property type="match status" value="1"/>
</dbReference>
<accession>A0A7C1NYL7</accession>